<evidence type="ECO:0000256" key="5">
    <source>
        <dbReference type="ARBA" id="ARBA00023136"/>
    </source>
</evidence>
<dbReference type="PRINTS" id="PR01488">
    <property type="entry name" value="RTXTOXINA"/>
</dbReference>
<dbReference type="BioCyc" id="PMAR59922:G1G80-2201-MONOMER"/>
<keyword evidence="3" id="KW-0677">Repeat</keyword>
<dbReference type="RefSeq" id="WP_011827087.1">
    <property type="nucleotide sequence ID" value="NC_008820.1"/>
</dbReference>
<sequence>MGNQIFPTPNPAGAIYTVGDGDYNEEIYQNLGTLVSNGLLTVQSPEEGQKSELNNIEGGTIKNSGTLTIGYNGLLNNDKSSALYNSGAINIMALLDGWPQDSWYAEMRNSGTIYNDGIVYNMGNLTNYGMLINNNVLQNNSESFPFWNEGTLENKGGTINNQGMLISAEGGKIYLYDSSTLNNIYGGLQIMNSRLDIDASSTLNNLSFLKISGDEVVSTLDNNGGTINNKCGETPPGVDDIFWGLRVSAGKLNINNGGKLYNYGSSTIQIGIEGSDRQSELSVYDDGKLCNYDSSTLNNTGNLNINNSSLDNYDSSTLNNSGTLNMVNNSTLDNYDSSTLNISGTLNINNNSAVVNNTFSTINNDGIINNANNDLGESGFSNNGTYQGSGKILGSWQDYGTVKPGNSSAAARMLIDGNYYKKGGSTEIELGGTLGGWWKFAEFDRIEITGDLELAGDLRVLAINYFQLSAGDSFVITRVDGDLDGQYDGLNEGDSVGSFESDNSGILELFITYKGGDGNDIALYTQSLSGVLPESLREPRIIGSDADDSLTGTSADEVIFGGSGDDVLLGGGGDDQVTGGNGDDRLYGGFGDDILKGDRGADTYRLSGGNDVIIGFSFAEKDQIYVGNGVELSMTQVGDDLLLTADGIHTTLLDVDKGEFLAADVIDFI</sequence>
<protein>
    <submittedName>
        <fullName evidence="6">Uncharacterized protein</fullName>
    </submittedName>
</protein>
<comment type="subcellular location">
    <subcellularLocation>
        <location evidence="1">Membrane</location>
    </subcellularLocation>
</comment>
<dbReference type="InterPro" id="IPR011049">
    <property type="entry name" value="Serralysin-like_metalloprot_C"/>
</dbReference>
<dbReference type="Pfam" id="PF00353">
    <property type="entry name" value="HemolysinCabind"/>
    <property type="match status" value="2"/>
</dbReference>
<evidence type="ECO:0000256" key="4">
    <source>
        <dbReference type="ARBA" id="ARBA00023026"/>
    </source>
</evidence>
<keyword evidence="5" id="KW-0472">Membrane</keyword>
<evidence type="ECO:0000256" key="1">
    <source>
        <dbReference type="ARBA" id="ARBA00004370"/>
    </source>
</evidence>
<dbReference type="SUPFAM" id="SSF51120">
    <property type="entry name" value="beta-Roll"/>
    <property type="match status" value="1"/>
</dbReference>
<evidence type="ECO:0000256" key="2">
    <source>
        <dbReference type="ARBA" id="ARBA00022656"/>
    </source>
</evidence>
<evidence type="ECO:0000256" key="3">
    <source>
        <dbReference type="ARBA" id="ARBA00022737"/>
    </source>
</evidence>
<dbReference type="GO" id="GO:0090729">
    <property type="term" value="F:toxin activity"/>
    <property type="evidence" value="ECO:0007669"/>
    <property type="project" value="UniProtKB-KW"/>
</dbReference>
<organism evidence="6 7">
    <name type="scientific">Prochlorococcus marinus (strain MIT 9303)</name>
    <dbReference type="NCBI Taxonomy" id="59922"/>
    <lineage>
        <taxon>Bacteria</taxon>
        <taxon>Bacillati</taxon>
        <taxon>Cyanobacteriota</taxon>
        <taxon>Cyanophyceae</taxon>
        <taxon>Synechococcales</taxon>
        <taxon>Prochlorococcaceae</taxon>
        <taxon>Prochlorococcus</taxon>
    </lineage>
</organism>
<dbReference type="HOGENOM" id="CLU_474756_0_0_3"/>
<dbReference type="EMBL" id="CP000554">
    <property type="protein sequence ID" value="ABM79241.1"/>
    <property type="molecule type" value="Genomic_DNA"/>
</dbReference>
<dbReference type="Gene3D" id="2.150.10.10">
    <property type="entry name" value="Serralysin-like metalloprotease, C-terminal"/>
    <property type="match status" value="1"/>
</dbReference>
<gene>
    <name evidence="6" type="ordered locus">P9303_25101</name>
</gene>
<accession>A2CCN1</accession>
<proteinExistence type="predicted"/>
<dbReference type="GO" id="GO:0005509">
    <property type="term" value="F:calcium ion binding"/>
    <property type="evidence" value="ECO:0007669"/>
    <property type="project" value="InterPro"/>
</dbReference>
<dbReference type="STRING" id="59922.P9303_25101"/>
<dbReference type="InterPro" id="IPR001343">
    <property type="entry name" value="Hemolysn_Ca-bd"/>
</dbReference>
<dbReference type="AlphaFoldDB" id="A2CCN1"/>
<keyword evidence="4" id="KW-0843">Virulence</keyword>
<dbReference type="PRINTS" id="PR00313">
    <property type="entry name" value="CABNDNGRPT"/>
</dbReference>
<dbReference type="KEGG" id="pmf:P9303_25101"/>
<dbReference type="InterPro" id="IPR003995">
    <property type="entry name" value="RTX_toxin_determinant-A"/>
</dbReference>
<dbReference type="GO" id="GO:0005576">
    <property type="term" value="C:extracellular region"/>
    <property type="evidence" value="ECO:0007669"/>
    <property type="project" value="InterPro"/>
</dbReference>
<dbReference type="Proteomes" id="UP000002274">
    <property type="component" value="Chromosome"/>
</dbReference>
<reference evidence="6 7" key="1">
    <citation type="journal article" date="2007" name="PLoS Genet.">
        <title>Patterns and implications of gene gain and loss in the evolution of Prochlorococcus.</title>
        <authorList>
            <person name="Kettler G.C."/>
            <person name="Martiny A.C."/>
            <person name="Huang K."/>
            <person name="Zucker J."/>
            <person name="Coleman M.L."/>
            <person name="Rodrigue S."/>
            <person name="Chen F."/>
            <person name="Lapidus A."/>
            <person name="Ferriera S."/>
            <person name="Johnson J."/>
            <person name="Steglich C."/>
            <person name="Church G.M."/>
            <person name="Richardson P."/>
            <person name="Chisholm S.W."/>
        </authorList>
    </citation>
    <scope>NUCLEOTIDE SEQUENCE [LARGE SCALE GENOMIC DNA]</scope>
    <source>
        <strain evidence="6 7">MIT 9303</strain>
    </source>
</reference>
<dbReference type="GO" id="GO:0016020">
    <property type="term" value="C:membrane"/>
    <property type="evidence" value="ECO:0007669"/>
    <property type="project" value="UniProtKB-SubCell"/>
</dbReference>
<evidence type="ECO:0000313" key="7">
    <source>
        <dbReference type="Proteomes" id="UP000002274"/>
    </source>
</evidence>
<keyword evidence="2" id="KW-0800">Toxin</keyword>
<evidence type="ECO:0000313" key="6">
    <source>
        <dbReference type="EMBL" id="ABM79241.1"/>
    </source>
</evidence>
<name>A2CCN1_PROM3</name>